<dbReference type="SUPFAM" id="SSF50978">
    <property type="entry name" value="WD40 repeat-like"/>
    <property type="match status" value="1"/>
</dbReference>
<evidence type="ECO:0000256" key="3">
    <source>
        <dbReference type="SAM" id="MobiDB-lite"/>
    </source>
</evidence>
<organism evidence="4 5">
    <name type="scientific">Angomonas deanei</name>
    <dbReference type="NCBI Taxonomy" id="59799"/>
    <lineage>
        <taxon>Eukaryota</taxon>
        <taxon>Discoba</taxon>
        <taxon>Euglenozoa</taxon>
        <taxon>Kinetoplastea</taxon>
        <taxon>Metakinetoplastina</taxon>
        <taxon>Trypanosomatida</taxon>
        <taxon>Trypanosomatidae</taxon>
        <taxon>Strigomonadinae</taxon>
        <taxon>Angomonas</taxon>
    </lineage>
</organism>
<sequence>MWDFHTPMESRRPQPTRTLTPFVNRIAGLQPIVAVHASNDSSYFVACQDGDSAVLVGAGGKQLGYCAAGERGLLDVVQCKGHRAPVTSSSPDPTDAKHFYTASQDGTARQWSEALFERKSLYVVKHGTGQLTDTVTVESVLGLSSKVGDGLFCTAGSDGLVQVWDCRVKYRPGGCAASWDVHALSFGKDATPARTGTKSRRKAVDPFEAAKHTGGMAEVTGSVATLAVRVGDVVKMLDLRKPFSKGGSLVCEPLRGLPSCGDTTPVRPCRDPSHFVTCTTREGYNHVVGGHVVQFGGVEGGYQCVSTWRSGRPDEDALSVCCGSAGEMFCGLSSGVVVVQPDATQSAPVCQWLGTRPSNESGEKRHRLEVDEEETIF</sequence>
<dbReference type="GO" id="GO:0005634">
    <property type="term" value="C:nucleus"/>
    <property type="evidence" value="ECO:0007669"/>
    <property type="project" value="TreeGrafter"/>
</dbReference>
<dbReference type="PANTHER" id="PTHR16017">
    <property type="entry name" value="GASTRULATION DEFECTIVE PROTEIN 1-RELATED"/>
    <property type="match status" value="1"/>
</dbReference>
<dbReference type="Proteomes" id="UP000515908">
    <property type="component" value="Chromosome 09"/>
</dbReference>
<dbReference type="PANTHER" id="PTHR16017:SF0">
    <property type="entry name" value="WD REPEAT-CONTAINING PROTEIN 70"/>
    <property type="match status" value="1"/>
</dbReference>
<protein>
    <recommendedName>
        <fullName evidence="6">WD domain, G-beta repeat</fullName>
    </recommendedName>
</protein>
<evidence type="ECO:0000256" key="2">
    <source>
        <dbReference type="ARBA" id="ARBA00022737"/>
    </source>
</evidence>
<dbReference type="Gene3D" id="2.130.10.10">
    <property type="entry name" value="YVTN repeat-like/Quinoprotein amine dehydrogenase"/>
    <property type="match status" value="1"/>
</dbReference>
<dbReference type="SMART" id="SM00320">
    <property type="entry name" value="WD40"/>
    <property type="match status" value="2"/>
</dbReference>
<evidence type="ECO:0000256" key="1">
    <source>
        <dbReference type="ARBA" id="ARBA00022574"/>
    </source>
</evidence>
<dbReference type="EMBL" id="LR877153">
    <property type="protein sequence ID" value="CAD2217788.1"/>
    <property type="molecule type" value="Genomic_DNA"/>
</dbReference>
<keyword evidence="2" id="KW-0677">Repeat</keyword>
<keyword evidence="5" id="KW-1185">Reference proteome</keyword>
<dbReference type="InterPro" id="IPR036322">
    <property type="entry name" value="WD40_repeat_dom_sf"/>
</dbReference>
<evidence type="ECO:0000313" key="5">
    <source>
        <dbReference type="Proteomes" id="UP000515908"/>
    </source>
</evidence>
<dbReference type="Pfam" id="PF00400">
    <property type="entry name" value="WD40"/>
    <property type="match status" value="1"/>
</dbReference>
<evidence type="ECO:0000313" key="4">
    <source>
        <dbReference type="EMBL" id="CAD2217788.1"/>
    </source>
</evidence>
<name>A0A7G2CD80_9TRYP</name>
<evidence type="ECO:0008006" key="6">
    <source>
        <dbReference type="Google" id="ProtNLM"/>
    </source>
</evidence>
<feature type="region of interest" description="Disordered" evidence="3">
    <location>
        <begin position="358"/>
        <end position="377"/>
    </location>
</feature>
<dbReference type="InterPro" id="IPR051858">
    <property type="entry name" value="WD_repeat_GAD-1"/>
</dbReference>
<dbReference type="GO" id="GO:0035861">
    <property type="term" value="C:site of double-strand break"/>
    <property type="evidence" value="ECO:0007669"/>
    <property type="project" value="TreeGrafter"/>
</dbReference>
<reference evidence="4 5" key="1">
    <citation type="submission" date="2020-08" db="EMBL/GenBank/DDBJ databases">
        <authorList>
            <person name="Newling K."/>
            <person name="Davey J."/>
            <person name="Forrester S."/>
        </authorList>
    </citation>
    <scope>NUCLEOTIDE SEQUENCE [LARGE SCALE GENOMIC DNA]</scope>
    <source>
        <strain evidence="5">Crithidia deanei Carvalho (ATCC PRA-265)</strain>
    </source>
</reference>
<keyword evidence="1" id="KW-0853">WD repeat</keyword>
<gene>
    <name evidence="4" type="ORF">ADEAN_000527100</name>
</gene>
<dbReference type="AlphaFoldDB" id="A0A7G2CD80"/>
<dbReference type="VEuPathDB" id="TriTrypDB:ADEAN_000527100"/>
<accession>A0A7G2CD80</accession>
<dbReference type="InterPro" id="IPR001680">
    <property type="entry name" value="WD40_rpt"/>
</dbReference>
<proteinExistence type="predicted"/>
<dbReference type="InterPro" id="IPR015943">
    <property type="entry name" value="WD40/YVTN_repeat-like_dom_sf"/>
</dbReference>